<protein>
    <recommendedName>
        <fullName evidence="3">GYD domain-containing protein</fullName>
    </recommendedName>
</protein>
<dbReference type="Proteomes" id="UP000198243">
    <property type="component" value="Chromosome I"/>
</dbReference>
<dbReference type="Gene3D" id="3.30.70.1060">
    <property type="entry name" value="Dimeric alpha+beta barrel"/>
    <property type="match status" value="1"/>
</dbReference>
<gene>
    <name evidence="1" type="ORF">GA0070607_5325</name>
</gene>
<accession>A0A1C4XJ45</accession>
<organism evidence="1 2">
    <name type="scientific">Micromonospora coriariae</name>
    <dbReference type="NCBI Taxonomy" id="285665"/>
    <lineage>
        <taxon>Bacteria</taxon>
        <taxon>Bacillati</taxon>
        <taxon>Actinomycetota</taxon>
        <taxon>Actinomycetes</taxon>
        <taxon>Micromonosporales</taxon>
        <taxon>Micromonosporaceae</taxon>
        <taxon>Micromonospora</taxon>
    </lineage>
</organism>
<name>A0A1C4XJ45_9ACTN</name>
<reference evidence="2" key="1">
    <citation type="submission" date="2016-06" db="EMBL/GenBank/DDBJ databases">
        <authorList>
            <person name="Varghese N."/>
            <person name="Submissions Spin"/>
        </authorList>
    </citation>
    <scope>NUCLEOTIDE SEQUENCE [LARGE SCALE GENOMIC DNA]</scope>
    <source>
        <strain evidence="2">DSM 44875</strain>
    </source>
</reference>
<evidence type="ECO:0000313" key="1">
    <source>
        <dbReference type="EMBL" id="SCF08443.1"/>
    </source>
</evidence>
<evidence type="ECO:0008006" key="3">
    <source>
        <dbReference type="Google" id="ProtNLM"/>
    </source>
</evidence>
<dbReference type="EMBL" id="LT607412">
    <property type="protein sequence ID" value="SCF08443.1"/>
    <property type="molecule type" value="Genomic_DNA"/>
</dbReference>
<evidence type="ECO:0000313" key="2">
    <source>
        <dbReference type="Proteomes" id="UP000198243"/>
    </source>
</evidence>
<keyword evidence="2" id="KW-1185">Reference proteome</keyword>
<sequence length="63" mass="6956">MNAVPRYLLSVHGEEYLDRFRVIGAADLDVALALAAEGSRACRGTLEVRPFRTDETVRALPEP</sequence>
<proteinExistence type="predicted"/>
<dbReference type="AlphaFoldDB" id="A0A1C4XJ45"/>